<dbReference type="RefSeq" id="WP_102776433.1">
    <property type="nucleotide sequence ID" value="NZ_BNIW01000001.1"/>
</dbReference>
<accession>A0A444RB57</accession>
<feature type="transmembrane region" description="Helical" evidence="2">
    <location>
        <begin position="557"/>
        <end position="580"/>
    </location>
</feature>
<reference evidence="3 4" key="1">
    <citation type="submission" date="2019-01" db="EMBL/GenBank/DDBJ databases">
        <title>Genomic analysis of febrile catheter-associated UTI E. coli isolates.</title>
        <authorList>
            <person name="Potter R."/>
            <person name="Zou Z."/>
            <person name="Henderson J."/>
            <person name="Dantas G."/>
        </authorList>
    </citation>
    <scope>NUCLEOTIDE SEQUENCE [LARGE SCALE GENOMIC DNA]</scope>
    <source>
        <strain evidence="3 4">29_CAASB</strain>
    </source>
</reference>
<dbReference type="SUPFAM" id="SSF52540">
    <property type="entry name" value="P-loop containing nucleoside triphosphate hydrolases"/>
    <property type="match status" value="1"/>
</dbReference>
<keyword evidence="2" id="KW-1133">Transmembrane helix</keyword>
<keyword evidence="2" id="KW-0812">Transmembrane</keyword>
<evidence type="ECO:0000313" key="3">
    <source>
        <dbReference type="EMBL" id="RXD15685.1"/>
    </source>
</evidence>
<keyword evidence="2" id="KW-0472">Membrane</keyword>
<dbReference type="InterPro" id="IPR027417">
    <property type="entry name" value="P-loop_NTPase"/>
</dbReference>
<dbReference type="EMBL" id="SCJN01000113">
    <property type="protein sequence ID" value="RXD15685.1"/>
    <property type="molecule type" value="Genomic_DNA"/>
</dbReference>
<keyword evidence="1" id="KW-0175">Coiled coil</keyword>
<proteinExistence type="predicted"/>
<evidence type="ECO:0000256" key="2">
    <source>
        <dbReference type="SAM" id="Phobius"/>
    </source>
</evidence>
<sequence length="590" mass="69032">MNKLVLVGHPGSKYQIVEHFLKEIGMNSPNYSTSNKISPEYITASLCQFYQTPEVNDVVDEREFSAVQVSTMWDSMVLELMMNNLNNKLWGWADPSIIFFLDFWKNIDKSIKFIMIYDHPKYNLMRSVNNAPLSLNINNSVDNWIAYNKRLLDFFLENKERCVLINFEAFQSNKKNIIKPLSNIIKIDNLMSAHYKNSILFDVVENNDYTKSNEIALLEKYTTLFSLSANETEITFNDTKVSEYLVSELIKERTEVLKLYNELQAYANLPYIETSKDNVSAEAALWEVVEERNSIFNIVSHLVQESKKKDADIELTKSIFKKRQFLLLNRINELKKEKEEVIKLSKINHNDVVRQEKYPDDIEKKINDIQKYEEEISEKESKLTQAISEKEQILKQLHKYEEEISEKESKLTQAISEKEQILKQLHKYEEEISEKESKLTQAISEKEQILKQLHIVQEQLEHYFIENQEIKKKLPPVLYGAAEQIKQELGYRLGYIIVSYSKSLKGIITMPFALIRECVFEKKRKKSYGVDVPLYLYADADKAERVKKHLSYQLGQAIISSANSIFGFITLPFKLIVLVYKYRRAKIKGC</sequence>
<name>A0A444RB57_ECOLX</name>
<evidence type="ECO:0000256" key="1">
    <source>
        <dbReference type="SAM" id="Coils"/>
    </source>
</evidence>
<gene>
    <name evidence="3" type="ORF">EPS76_14945</name>
</gene>
<evidence type="ECO:0000313" key="4">
    <source>
        <dbReference type="Proteomes" id="UP000288730"/>
    </source>
</evidence>
<dbReference type="Gene3D" id="3.40.50.300">
    <property type="entry name" value="P-loop containing nucleotide triphosphate hydrolases"/>
    <property type="match status" value="1"/>
</dbReference>
<protein>
    <submittedName>
        <fullName evidence="3">KfiB protein</fullName>
    </submittedName>
</protein>
<feature type="coiled-coil region" evidence="1">
    <location>
        <begin position="362"/>
        <end position="452"/>
    </location>
</feature>
<dbReference type="AlphaFoldDB" id="A0A444RB57"/>
<comment type="caution">
    <text evidence="3">The sequence shown here is derived from an EMBL/GenBank/DDBJ whole genome shotgun (WGS) entry which is preliminary data.</text>
</comment>
<organism evidence="3 4">
    <name type="scientific">Escherichia coli</name>
    <dbReference type="NCBI Taxonomy" id="562"/>
    <lineage>
        <taxon>Bacteria</taxon>
        <taxon>Pseudomonadati</taxon>
        <taxon>Pseudomonadota</taxon>
        <taxon>Gammaproteobacteria</taxon>
        <taxon>Enterobacterales</taxon>
        <taxon>Enterobacteriaceae</taxon>
        <taxon>Escherichia</taxon>
    </lineage>
</organism>
<dbReference type="Proteomes" id="UP000288730">
    <property type="component" value="Unassembled WGS sequence"/>
</dbReference>